<dbReference type="Proteomes" id="UP000605201">
    <property type="component" value="Unassembled WGS sequence"/>
</dbReference>
<dbReference type="AlphaFoldDB" id="A0A8J6TQ38"/>
<comment type="caution">
    <text evidence="1">The sequence shown here is derived from an EMBL/GenBank/DDBJ whole genome shotgun (WGS) entry which is preliminary data.</text>
</comment>
<sequence>MPPSKQRHALVDPKRFKTIQDLTKLRPDCGAAIDDILMIDDEFLLIVDLTHIGDLLNPFNSPSASYVRTHGVIVASHSRDVACPVIWGDPFLLLVLSNHLDEKIMGYADVGEVVGNVSCPAGSFLFLPVQKDIPKPLNSLLDEALKKETGVKIKLPKGTYRVFYEQFEVPEGTKKEYYQNIVVQRQ</sequence>
<accession>A0A8J6TQ38</accession>
<evidence type="ECO:0000313" key="1">
    <source>
        <dbReference type="EMBL" id="MBC8431663.1"/>
    </source>
</evidence>
<gene>
    <name evidence="1" type="ORF">H8D96_07055</name>
</gene>
<reference evidence="1 2" key="1">
    <citation type="submission" date="2020-08" db="EMBL/GenBank/DDBJ databases">
        <title>Bridging the membrane lipid divide: bacteria of the FCB group superphylum have the potential to synthesize archaeal ether lipids.</title>
        <authorList>
            <person name="Villanueva L."/>
            <person name="Von Meijenfeldt F.A.B."/>
            <person name="Westbye A.B."/>
            <person name="Yadav S."/>
            <person name="Hopmans E.C."/>
            <person name="Dutilh B.E."/>
            <person name="Sinninghe Damste J.S."/>
        </authorList>
    </citation>
    <scope>NUCLEOTIDE SEQUENCE [LARGE SCALE GENOMIC DNA]</scope>
    <source>
        <strain evidence="1">NIOZ-UU17</strain>
    </source>
</reference>
<proteinExistence type="predicted"/>
<dbReference type="EMBL" id="JACNIG010000163">
    <property type="protein sequence ID" value="MBC8431663.1"/>
    <property type="molecule type" value="Genomic_DNA"/>
</dbReference>
<protein>
    <submittedName>
        <fullName evidence="1">Uncharacterized protein</fullName>
    </submittedName>
</protein>
<organism evidence="1 2">
    <name type="scientific">Candidatus Desulfatibia vada</name>
    <dbReference type="NCBI Taxonomy" id="2841696"/>
    <lineage>
        <taxon>Bacteria</taxon>
        <taxon>Pseudomonadati</taxon>
        <taxon>Thermodesulfobacteriota</taxon>
        <taxon>Desulfobacteria</taxon>
        <taxon>Desulfobacterales</taxon>
        <taxon>Desulfobacterales incertae sedis</taxon>
        <taxon>Candidatus Desulfatibia</taxon>
    </lineage>
</organism>
<evidence type="ECO:0000313" key="2">
    <source>
        <dbReference type="Proteomes" id="UP000605201"/>
    </source>
</evidence>
<name>A0A8J6TQ38_9BACT</name>